<evidence type="ECO:0000313" key="2">
    <source>
        <dbReference type="EMBL" id="MPN43272.1"/>
    </source>
</evidence>
<keyword evidence="1" id="KW-1133">Transmembrane helix</keyword>
<dbReference type="InterPro" id="IPR021215">
    <property type="entry name" value="DUF2752"/>
</dbReference>
<evidence type="ECO:0008006" key="3">
    <source>
        <dbReference type="Google" id="ProtNLM"/>
    </source>
</evidence>
<sequence length="122" mass="13668">MKRLKKFLNRYVAIIAVAGFYGILALLGIGCPIRAATGIPCAGCGMSRAYLSLLHLDFRGAFYYHPLFWLVPVIPVLLLVKKGPLAKPKVQTPIWICLILTFMTVYLLRLLVIKNSLIYLFA</sequence>
<name>A0A645HXP2_9ZZZZ</name>
<gene>
    <name evidence="2" type="ORF">SDC9_190831</name>
</gene>
<feature type="transmembrane region" description="Helical" evidence="1">
    <location>
        <begin position="92"/>
        <end position="112"/>
    </location>
</feature>
<accession>A0A645HXP2</accession>
<feature type="transmembrane region" description="Helical" evidence="1">
    <location>
        <begin position="61"/>
        <end position="80"/>
    </location>
</feature>
<dbReference type="Pfam" id="PF10825">
    <property type="entry name" value="DUF2752"/>
    <property type="match status" value="1"/>
</dbReference>
<protein>
    <recommendedName>
        <fullName evidence="3">DUF2752 domain-containing protein</fullName>
    </recommendedName>
</protein>
<dbReference type="PROSITE" id="PS51257">
    <property type="entry name" value="PROKAR_LIPOPROTEIN"/>
    <property type="match status" value="1"/>
</dbReference>
<feature type="transmembrane region" description="Helical" evidence="1">
    <location>
        <begin position="12"/>
        <end position="30"/>
    </location>
</feature>
<keyword evidence="1" id="KW-0472">Membrane</keyword>
<reference evidence="2" key="1">
    <citation type="submission" date="2019-08" db="EMBL/GenBank/DDBJ databases">
        <authorList>
            <person name="Kucharzyk K."/>
            <person name="Murdoch R.W."/>
            <person name="Higgins S."/>
            <person name="Loffler F."/>
        </authorList>
    </citation>
    <scope>NUCLEOTIDE SEQUENCE</scope>
</reference>
<dbReference type="EMBL" id="VSSQ01101572">
    <property type="protein sequence ID" value="MPN43272.1"/>
    <property type="molecule type" value="Genomic_DNA"/>
</dbReference>
<proteinExistence type="predicted"/>
<evidence type="ECO:0000256" key="1">
    <source>
        <dbReference type="SAM" id="Phobius"/>
    </source>
</evidence>
<keyword evidence="1" id="KW-0812">Transmembrane</keyword>
<comment type="caution">
    <text evidence="2">The sequence shown here is derived from an EMBL/GenBank/DDBJ whole genome shotgun (WGS) entry which is preliminary data.</text>
</comment>
<organism evidence="2">
    <name type="scientific">bioreactor metagenome</name>
    <dbReference type="NCBI Taxonomy" id="1076179"/>
    <lineage>
        <taxon>unclassified sequences</taxon>
        <taxon>metagenomes</taxon>
        <taxon>ecological metagenomes</taxon>
    </lineage>
</organism>
<dbReference type="AlphaFoldDB" id="A0A645HXP2"/>